<dbReference type="OrthoDB" id="9764804at2"/>
<feature type="compositionally biased region" description="Acidic residues" evidence="1">
    <location>
        <begin position="41"/>
        <end position="50"/>
    </location>
</feature>
<evidence type="ECO:0000256" key="1">
    <source>
        <dbReference type="SAM" id="MobiDB-lite"/>
    </source>
</evidence>
<protein>
    <recommendedName>
        <fullName evidence="4">Sortilin N-terminal domain-containing protein</fullName>
    </recommendedName>
</protein>
<dbReference type="RefSeq" id="WP_101330904.1">
    <property type="nucleotide sequence ID" value="NZ_PJNH01000001.1"/>
</dbReference>
<reference evidence="2 3" key="1">
    <citation type="submission" date="2017-06" db="EMBL/GenBank/DDBJ databases">
        <title>the draft geome sequence of Illustriluteabacillus marina B3227.</title>
        <authorList>
            <person name="He R.-H."/>
            <person name="Du Z.-J."/>
        </authorList>
    </citation>
    <scope>NUCLEOTIDE SEQUENCE [LARGE SCALE GENOMIC DNA]</scope>
    <source>
        <strain evidence="2 3">B3227</strain>
    </source>
</reference>
<accession>A0A2I0QYH1</accession>
<dbReference type="Gene3D" id="2.130.10.10">
    <property type="entry name" value="YVTN repeat-like/Quinoprotein amine dehydrogenase"/>
    <property type="match status" value="1"/>
</dbReference>
<dbReference type="InterPro" id="IPR015943">
    <property type="entry name" value="WD40/YVTN_repeat-like_dom_sf"/>
</dbReference>
<keyword evidence="3" id="KW-1185">Reference proteome</keyword>
<proteinExistence type="predicted"/>
<comment type="caution">
    <text evidence="2">The sequence shown here is derived from an EMBL/GenBank/DDBJ whole genome shotgun (WGS) entry which is preliminary data.</text>
</comment>
<name>A0A2I0QYH1_9BACI</name>
<dbReference type="Proteomes" id="UP000243524">
    <property type="component" value="Unassembled WGS sequence"/>
</dbReference>
<sequence length="331" mass="36739">MKKQLLIIIGITFLFVLVGCSTDNKEETTEEDTTDTQESSDSADSDDEEKAAELSDIGGKELEGDLSHAHGMGYEENGERILFGTHIGLRYFEDGTWYEVTENQNDFMGFTVFDEGFYTSGHPSAQSDLPNPIGIQKSVDGAQNLESIDFVGETDFHFLTVGYKSHDLLLYNPDKNSKLDQGFHISQDEGESWKKVDASGLEGDYMEIALHPVDSNLVAVSTTQGVYLSQDGGNEFDLLSDGGQGIGVFFSEDTLYYSTYSGNANFIAYDLEADNREELNLPQLNQDAPLFISQNPQNEEEFAIYTIEDQAYISEDGTDSWKQILKDGSVQ</sequence>
<feature type="region of interest" description="Disordered" evidence="1">
    <location>
        <begin position="24"/>
        <end position="59"/>
    </location>
</feature>
<evidence type="ECO:0000313" key="2">
    <source>
        <dbReference type="EMBL" id="PKR79160.1"/>
    </source>
</evidence>
<dbReference type="AlphaFoldDB" id="A0A2I0QYH1"/>
<organism evidence="2 3">
    <name type="scientific">Halalkalibacillus sediminis</name>
    <dbReference type="NCBI Taxonomy" id="2018042"/>
    <lineage>
        <taxon>Bacteria</taxon>
        <taxon>Bacillati</taxon>
        <taxon>Bacillota</taxon>
        <taxon>Bacilli</taxon>
        <taxon>Bacillales</taxon>
        <taxon>Bacillaceae</taxon>
        <taxon>Halalkalibacillus</taxon>
    </lineage>
</organism>
<dbReference type="EMBL" id="PJNH01000001">
    <property type="protein sequence ID" value="PKR79160.1"/>
    <property type="molecule type" value="Genomic_DNA"/>
</dbReference>
<dbReference type="NCBIfam" id="NF045728">
    <property type="entry name" value="glycosyl_F510_1955"/>
    <property type="match status" value="1"/>
</dbReference>
<evidence type="ECO:0008006" key="4">
    <source>
        <dbReference type="Google" id="ProtNLM"/>
    </source>
</evidence>
<evidence type="ECO:0000313" key="3">
    <source>
        <dbReference type="Proteomes" id="UP000243524"/>
    </source>
</evidence>
<dbReference type="PROSITE" id="PS51257">
    <property type="entry name" value="PROKAR_LIPOPROTEIN"/>
    <property type="match status" value="1"/>
</dbReference>
<gene>
    <name evidence="2" type="ORF">CEY16_05255</name>
</gene>
<dbReference type="InterPro" id="IPR054817">
    <property type="entry name" value="Glycosyl_F510_1955-like"/>
</dbReference>
<dbReference type="SUPFAM" id="SSF110296">
    <property type="entry name" value="Oligoxyloglucan reducing end-specific cellobiohydrolase"/>
    <property type="match status" value="1"/>
</dbReference>